<dbReference type="InterPro" id="IPR029000">
    <property type="entry name" value="Cyclophilin-like_dom_sf"/>
</dbReference>
<dbReference type="Gene3D" id="3.30.1360.40">
    <property type="match status" value="1"/>
</dbReference>
<feature type="domain" description="Carboxyltransferase" evidence="4">
    <location>
        <begin position="4"/>
        <end position="198"/>
    </location>
</feature>
<dbReference type="GO" id="GO:0016787">
    <property type="term" value="F:hydrolase activity"/>
    <property type="evidence" value="ECO:0007669"/>
    <property type="project" value="UniProtKB-KW"/>
</dbReference>
<dbReference type="SUPFAM" id="SSF160467">
    <property type="entry name" value="PH0987 N-terminal domain-like"/>
    <property type="match status" value="1"/>
</dbReference>
<dbReference type="Proteomes" id="UP000254869">
    <property type="component" value="Unassembled WGS sequence"/>
</dbReference>
<evidence type="ECO:0000313" key="5">
    <source>
        <dbReference type="EMBL" id="RDI67139.1"/>
    </source>
</evidence>
<dbReference type="SMART" id="SM00796">
    <property type="entry name" value="AHS1"/>
    <property type="match status" value="1"/>
</dbReference>
<reference evidence="5 6" key="1">
    <citation type="submission" date="2018-07" db="EMBL/GenBank/DDBJ databases">
        <title>Genomic Encyclopedia of Type Strains, Phase IV (KMG-IV): sequencing the most valuable type-strain genomes for metagenomic binning, comparative biology and taxonomic classification.</title>
        <authorList>
            <person name="Goeker M."/>
        </authorList>
    </citation>
    <scope>NUCLEOTIDE SEQUENCE [LARGE SCALE GENOMIC DNA]</scope>
    <source>
        <strain evidence="5 6">DSM 44290</strain>
    </source>
</reference>
<dbReference type="Pfam" id="PF02682">
    <property type="entry name" value="CT_C_D"/>
    <property type="match status" value="1"/>
</dbReference>
<evidence type="ECO:0000256" key="3">
    <source>
        <dbReference type="ARBA" id="ARBA00022840"/>
    </source>
</evidence>
<protein>
    <submittedName>
        <fullName evidence="5">KipI family sensor histidine kinase inhibitor</fullName>
    </submittedName>
</protein>
<dbReference type="PANTHER" id="PTHR34698">
    <property type="entry name" value="5-OXOPROLINASE SUBUNIT B"/>
    <property type="match status" value="1"/>
</dbReference>
<accession>A0A370I8V6</accession>
<dbReference type="AlphaFoldDB" id="A0A370I8V6"/>
<keyword evidence="6" id="KW-1185">Reference proteome</keyword>
<dbReference type="RefSeq" id="WP_068001466.1">
    <property type="nucleotide sequence ID" value="NZ_QQBC01000003.1"/>
</dbReference>
<evidence type="ECO:0000259" key="4">
    <source>
        <dbReference type="SMART" id="SM00796"/>
    </source>
</evidence>
<dbReference type="PANTHER" id="PTHR34698:SF2">
    <property type="entry name" value="5-OXOPROLINASE SUBUNIT B"/>
    <property type="match status" value="1"/>
</dbReference>
<dbReference type="InterPro" id="IPR003833">
    <property type="entry name" value="CT_C_D"/>
</dbReference>
<dbReference type="STRING" id="1210086.GCA_001613105_04718"/>
<evidence type="ECO:0000256" key="1">
    <source>
        <dbReference type="ARBA" id="ARBA00022741"/>
    </source>
</evidence>
<keyword evidence="3" id="KW-0067">ATP-binding</keyword>
<organism evidence="5 6">
    <name type="scientific">Nocardia pseudobrasiliensis</name>
    <dbReference type="NCBI Taxonomy" id="45979"/>
    <lineage>
        <taxon>Bacteria</taxon>
        <taxon>Bacillati</taxon>
        <taxon>Actinomycetota</taxon>
        <taxon>Actinomycetes</taxon>
        <taxon>Mycobacteriales</taxon>
        <taxon>Nocardiaceae</taxon>
        <taxon>Nocardia</taxon>
    </lineage>
</organism>
<dbReference type="EMBL" id="QQBC01000003">
    <property type="protein sequence ID" value="RDI67139.1"/>
    <property type="molecule type" value="Genomic_DNA"/>
</dbReference>
<dbReference type="Gene3D" id="2.40.100.10">
    <property type="entry name" value="Cyclophilin-like"/>
    <property type="match status" value="1"/>
</dbReference>
<proteinExistence type="predicted"/>
<keyword evidence="1" id="KW-0547">Nucleotide-binding</keyword>
<gene>
    <name evidence="5" type="ORF">DFR76_103210</name>
</gene>
<evidence type="ECO:0000256" key="2">
    <source>
        <dbReference type="ARBA" id="ARBA00022801"/>
    </source>
</evidence>
<sequence>MTDIRILPAGDRALLLEVPDRVTPSGLAERLRTRPIDGVTDVLPAAGTVLLTLAARACAAKIADQVHSVVAELVDRGIETASDVAPLLIPVCYDGPDLTETADALGITETELVDRHTKHLWRCAFVGFAPGFGYLESPDADLTVPRRDRSRTSIPAGSVALAGGYSAVYPRKSPGGWRIIGRTEVTLWDLDRTEPALLRPGTRVRFVRVDANGSRR</sequence>
<comment type="caution">
    <text evidence="5">The sequence shown here is derived from an EMBL/GenBank/DDBJ whole genome shotgun (WGS) entry which is preliminary data.</text>
</comment>
<evidence type="ECO:0000313" key="6">
    <source>
        <dbReference type="Proteomes" id="UP000254869"/>
    </source>
</evidence>
<dbReference type="InterPro" id="IPR010016">
    <property type="entry name" value="PxpB"/>
</dbReference>
<keyword evidence="2" id="KW-0378">Hydrolase</keyword>
<dbReference type="SUPFAM" id="SSF50891">
    <property type="entry name" value="Cyclophilin-like"/>
    <property type="match status" value="1"/>
</dbReference>
<dbReference type="GO" id="GO:0005524">
    <property type="term" value="F:ATP binding"/>
    <property type="evidence" value="ECO:0007669"/>
    <property type="project" value="UniProtKB-KW"/>
</dbReference>
<name>A0A370I8V6_9NOCA</name>